<feature type="region of interest" description="Disordered" evidence="9">
    <location>
        <begin position="1"/>
        <end position="42"/>
    </location>
</feature>
<dbReference type="SMART" id="SM00298">
    <property type="entry name" value="CHROMO"/>
    <property type="match status" value="1"/>
</dbReference>
<reference evidence="13" key="1">
    <citation type="submission" date="2020-11" db="EMBL/GenBank/DDBJ databases">
        <authorList>
            <person name="Tran Van P."/>
        </authorList>
    </citation>
    <scope>NUCLEOTIDE SEQUENCE</scope>
</reference>
<evidence type="ECO:0000313" key="14">
    <source>
        <dbReference type="Proteomes" id="UP000759131"/>
    </source>
</evidence>
<evidence type="ECO:0000256" key="3">
    <source>
        <dbReference type="ARBA" id="ARBA00022603"/>
    </source>
</evidence>
<dbReference type="InterPro" id="IPR050973">
    <property type="entry name" value="H3K9_Histone-Lys_N-MTase"/>
</dbReference>
<evidence type="ECO:0008006" key="15">
    <source>
        <dbReference type="Google" id="ProtNLM"/>
    </source>
</evidence>
<keyword evidence="6" id="KW-0479">Metal-binding</keyword>
<dbReference type="Proteomes" id="UP000759131">
    <property type="component" value="Unassembled WGS sequence"/>
</dbReference>
<evidence type="ECO:0000256" key="6">
    <source>
        <dbReference type="ARBA" id="ARBA00022723"/>
    </source>
</evidence>
<dbReference type="EMBL" id="OC856615">
    <property type="protein sequence ID" value="CAD7624016.1"/>
    <property type="molecule type" value="Genomic_DNA"/>
</dbReference>
<dbReference type="Pfam" id="PF00856">
    <property type="entry name" value="SET"/>
    <property type="match status" value="1"/>
</dbReference>
<dbReference type="Gene3D" id="2.40.50.40">
    <property type="match status" value="1"/>
</dbReference>
<dbReference type="InterPro" id="IPR001214">
    <property type="entry name" value="SET_dom"/>
</dbReference>
<feature type="compositionally biased region" description="Polar residues" evidence="9">
    <location>
        <begin position="773"/>
        <end position="785"/>
    </location>
</feature>
<dbReference type="GO" id="GO:0032259">
    <property type="term" value="P:methylation"/>
    <property type="evidence" value="ECO:0007669"/>
    <property type="project" value="UniProtKB-KW"/>
</dbReference>
<dbReference type="InterPro" id="IPR007728">
    <property type="entry name" value="Pre-SET_dom"/>
</dbReference>
<sequence length="823" mass="95132">MDRVVVEDEEGVGRAAGDTSLVTDDSGERVAEHPLNSAPPTAETLVSNANQRVVYIDLDMDSEDEMCEYFDNSCRVSRVEALKEEEELEIWSWDEFDAFTRNLQKVVSQEFDHLAVLYRMSGRKHTVAELRANQKLVVKLKTEIEVEVGNFFDQKFEPRNNSERLRAIEAVKDVAKRLKLEDNGFPTLTDWFEFIDRRPEVADRLARFNDTCNKVIAKKREGLEISVANDYDLEVPELEQYVGECVYDRKLYPKLTATDAEKYTIHFEEEEDELTIVYDSLAEKITNLRITSNEWRDTTDTNIINSKSKSNVWPNKSQPIEPISDAINTSTTSRRAESVNNADKKCVEEIRDHRIDLSGHIEYLLKWKDCPEKENTWKLGTHVTDCQELLQRFRSETVNGRYPAKWSWDELDAFTRYLKEVVSPEFDDLAVLYRLWDHKHTVAELRANQKLVIDLKTEIEGKVRNFFTLKFESKTNLERYRAMGEINVVAKQLRLRDNGFETLTKWFEFIDQRSDVAKGLARLAHTWNKVIREKGEGVEISVANDYDLEVPVLKRYVGKCMYDKKLYPKLTPTDTEKYTIHSCECQDCFQDKKKCCPARNKSSMVYDGKDLLRKNILNKSTNTMIFECNDKCKCGPDCANRVIQRGRVGALERIPSGAFVSNYSGEVILSTEADKRPNIYLFDAIWPKRRWFGTVDDRANEYVIDAYKCGNVSRFINHSCEPNCRALYSYVRSYNKHFPTVSLFTTRAIEPYEELTYDYGNAFTTAPKNWTEEANSNGNGVSTGVANGESRPAADRPERLALKRIPCHCSTICRKSLYLKTFI</sequence>
<dbReference type="OrthoDB" id="6511226at2759"/>
<dbReference type="PANTHER" id="PTHR46223">
    <property type="entry name" value="HISTONE-LYSINE N-METHYLTRANSFERASE SUV39H"/>
    <property type="match status" value="1"/>
</dbReference>
<dbReference type="SUPFAM" id="SSF82199">
    <property type="entry name" value="SET domain"/>
    <property type="match status" value="1"/>
</dbReference>
<dbReference type="PROSITE" id="PS50013">
    <property type="entry name" value="CHROMO_2"/>
    <property type="match status" value="1"/>
</dbReference>
<evidence type="ECO:0000256" key="8">
    <source>
        <dbReference type="ARBA" id="ARBA00023328"/>
    </source>
</evidence>
<dbReference type="Pfam" id="PF00385">
    <property type="entry name" value="Chromo"/>
    <property type="match status" value="1"/>
</dbReference>
<dbReference type="GO" id="GO:0008170">
    <property type="term" value="F:N-methyltransferase activity"/>
    <property type="evidence" value="ECO:0007669"/>
    <property type="project" value="UniProtKB-ARBA"/>
</dbReference>
<dbReference type="PANTHER" id="PTHR46223:SF3">
    <property type="entry name" value="HISTONE-LYSINE N-METHYLTRANSFERASE SET-23"/>
    <property type="match status" value="1"/>
</dbReference>
<name>A0A7R9KL88_9ACAR</name>
<evidence type="ECO:0000256" key="7">
    <source>
        <dbReference type="ARBA" id="ARBA00022833"/>
    </source>
</evidence>
<keyword evidence="3" id="KW-0489">Methyltransferase</keyword>
<protein>
    <recommendedName>
        <fullName evidence="15">Histone-lysine N-methyltransferase</fullName>
    </recommendedName>
</protein>
<keyword evidence="4" id="KW-0808">Transferase</keyword>
<feature type="domain" description="SET" evidence="11">
    <location>
        <begin position="469"/>
        <end position="760"/>
    </location>
</feature>
<evidence type="ECO:0000259" key="12">
    <source>
        <dbReference type="PROSITE" id="PS50867"/>
    </source>
</evidence>
<evidence type="ECO:0000256" key="9">
    <source>
        <dbReference type="SAM" id="MobiDB-lite"/>
    </source>
</evidence>
<keyword evidence="2" id="KW-0158">Chromosome</keyword>
<accession>A0A7R9KL88</accession>
<keyword evidence="7" id="KW-0862">Zinc</keyword>
<dbReference type="GO" id="GO:0000775">
    <property type="term" value="C:chromosome, centromeric region"/>
    <property type="evidence" value="ECO:0007669"/>
    <property type="project" value="UniProtKB-SubCell"/>
</dbReference>
<evidence type="ECO:0000256" key="5">
    <source>
        <dbReference type="ARBA" id="ARBA00022691"/>
    </source>
</evidence>
<dbReference type="EMBL" id="CAJPIZ010002040">
    <property type="protein sequence ID" value="CAG2104446.1"/>
    <property type="molecule type" value="Genomic_DNA"/>
</dbReference>
<dbReference type="GO" id="GO:0042054">
    <property type="term" value="F:histone methyltransferase activity"/>
    <property type="evidence" value="ECO:0007669"/>
    <property type="project" value="InterPro"/>
</dbReference>
<dbReference type="InterPro" id="IPR046341">
    <property type="entry name" value="SET_dom_sf"/>
</dbReference>
<evidence type="ECO:0000259" key="10">
    <source>
        <dbReference type="PROSITE" id="PS50013"/>
    </source>
</evidence>
<dbReference type="InterPro" id="IPR000953">
    <property type="entry name" value="Chromo/chromo_shadow_dom"/>
</dbReference>
<dbReference type="GO" id="GO:0005634">
    <property type="term" value="C:nucleus"/>
    <property type="evidence" value="ECO:0007669"/>
    <property type="project" value="InterPro"/>
</dbReference>
<keyword evidence="14" id="KW-1185">Reference proteome</keyword>
<dbReference type="GO" id="GO:0008757">
    <property type="term" value="F:S-adenosylmethionine-dependent methyltransferase activity"/>
    <property type="evidence" value="ECO:0007669"/>
    <property type="project" value="UniProtKB-ARBA"/>
</dbReference>
<feature type="domain" description="Chromo" evidence="10">
    <location>
        <begin position="345"/>
        <end position="405"/>
    </location>
</feature>
<dbReference type="PROSITE" id="PS50867">
    <property type="entry name" value="PRE_SET"/>
    <property type="match status" value="1"/>
</dbReference>
<dbReference type="SUPFAM" id="SSF54160">
    <property type="entry name" value="Chromo domain-like"/>
    <property type="match status" value="1"/>
</dbReference>
<evidence type="ECO:0000256" key="2">
    <source>
        <dbReference type="ARBA" id="ARBA00022454"/>
    </source>
</evidence>
<evidence type="ECO:0000259" key="11">
    <source>
        <dbReference type="PROSITE" id="PS50280"/>
    </source>
</evidence>
<dbReference type="InterPro" id="IPR016197">
    <property type="entry name" value="Chromo-like_dom_sf"/>
</dbReference>
<dbReference type="InterPro" id="IPR023780">
    <property type="entry name" value="Chromo_domain"/>
</dbReference>
<keyword evidence="8" id="KW-0137">Centromere</keyword>
<keyword evidence="5" id="KW-0949">S-adenosyl-L-methionine</keyword>
<dbReference type="Gene3D" id="2.170.270.10">
    <property type="entry name" value="SET domain"/>
    <property type="match status" value="1"/>
</dbReference>
<dbReference type="AlphaFoldDB" id="A0A7R9KL88"/>
<dbReference type="SMART" id="SM00317">
    <property type="entry name" value="SET"/>
    <property type="match status" value="1"/>
</dbReference>
<evidence type="ECO:0000256" key="4">
    <source>
        <dbReference type="ARBA" id="ARBA00022679"/>
    </source>
</evidence>
<gene>
    <name evidence="13" type="ORF">OSB1V03_LOCUS4463</name>
</gene>
<feature type="domain" description="Pre-SET" evidence="12">
    <location>
        <begin position="581"/>
        <end position="646"/>
    </location>
</feature>
<dbReference type="Pfam" id="PF05033">
    <property type="entry name" value="Pre-SET"/>
    <property type="match status" value="1"/>
</dbReference>
<dbReference type="PROSITE" id="PS50280">
    <property type="entry name" value="SET"/>
    <property type="match status" value="1"/>
</dbReference>
<proteinExistence type="predicted"/>
<dbReference type="GO" id="GO:0008270">
    <property type="term" value="F:zinc ion binding"/>
    <property type="evidence" value="ECO:0007669"/>
    <property type="project" value="InterPro"/>
</dbReference>
<evidence type="ECO:0000313" key="13">
    <source>
        <dbReference type="EMBL" id="CAD7624016.1"/>
    </source>
</evidence>
<organism evidence="13">
    <name type="scientific">Medioppia subpectinata</name>
    <dbReference type="NCBI Taxonomy" id="1979941"/>
    <lineage>
        <taxon>Eukaryota</taxon>
        <taxon>Metazoa</taxon>
        <taxon>Ecdysozoa</taxon>
        <taxon>Arthropoda</taxon>
        <taxon>Chelicerata</taxon>
        <taxon>Arachnida</taxon>
        <taxon>Acari</taxon>
        <taxon>Acariformes</taxon>
        <taxon>Sarcoptiformes</taxon>
        <taxon>Oribatida</taxon>
        <taxon>Brachypylina</taxon>
        <taxon>Oppioidea</taxon>
        <taxon>Oppiidae</taxon>
        <taxon>Medioppia</taxon>
    </lineage>
</organism>
<comment type="subcellular location">
    <subcellularLocation>
        <location evidence="1">Chromosome</location>
        <location evidence="1">Centromere</location>
    </subcellularLocation>
</comment>
<evidence type="ECO:0000256" key="1">
    <source>
        <dbReference type="ARBA" id="ARBA00004584"/>
    </source>
</evidence>
<feature type="region of interest" description="Disordered" evidence="9">
    <location>
        <begin position="773"/>
        <end position="795"/>
    </location>
</feature>
<dbReference type="CDD" id="cd00024">
    <property type="entry name" value="CD_CSD"/>
    <property type="match status" value="1"/>
</dbReference>